<gene>
    <name evidence="1" type="ORF">ACFP2T_16895</name>
</gene>
<dbReference type="RefSeq" id="WP_377422496.1">
    <property type="nucleotide sequence ID" value="NZ_JBHSPR010000010.1"/>
</dbReference>
<organism evidence="1 2">
    <name type="scientific">Plantactinospora solaniradicis</name>
    <dbReference type="NCBI Taxonomy" id="1723736"/>
    <lineage>
        <taxon>Bacteria</taxon>
        <taxon>Bacillati</taxon>
        <taxon>Actinomycetota</taxon>
        <taxon>Actinomycetes</taxon>
        <taxon>Micromonosporales</taxon>
        <taxon>Micromonosporaceae</taxon>
        <taxon>Plantactinospora</taxon>
    </lineage>
</organism>
<sequence length="502" mass="52855">MLVGAVPVAWEVETLKKSRSLPVVPAPESSGAAPSRRVVVREQALVEPASHEPLAVIAVGPSGGDRRAVLAGLLGGAAPPLRAPTGSFMVIDYAQAVTGAAYVPGIRAAREYRTDPIGAGPALGRPPRRVELTVPDPLLRHFTLVDAPDTRTLGVAGVRVVRDAVRRGGALLFVLPDDEPVTATELDLLTEVAGGAAVFLVGTPGTDGTWSPMEPEARRAALVTAVPALAGVQWIDLDPAAADTAYLRRALVDWASTEGLRRASLNPPIAPGATRTVRVAPDAGTSDWADRLDRQVRTCAHRLRREIALEMANVHLRGVQEIVSGSGAAGLPRFLDREVEALSLEVVAACDAGVDRILGETLTLVFGQVPDEGVRLRVAAAVGWGLADDPAARDLDRVLLLRENGAVDVVPGLGAVAGLAAYPGGTGGAILPPLGVGLSGGCYQYWRNPARSDPVRARSWLRRALCEIELELSREVSRRFEAIRGSLTRVLTEAVRHGRLLA</sequence>
<dbReference type="EMBL" id="JBHSPR010000010">
    <property type="protein sequence ID" value="MFC6017880.1"/>
    <property type="molecule type" value="Genomic_DNA"/>
</dbReference>
<protein>
    <submittedName>
        <fullName evidence="1">Uncharacterized protein</fullName>
    </submittedName>
</protein>
<keyword evidence="2" id="KW-1185">Reference proteome</keyword>
<evidence type="ECO:0000313" key="1">
    <source>
        <dbReference type="EMBL" id="MFC6017880.1"/>
    </source>
</evidence>
<accession>A0ABW1K8N6</accession>
<proteinExistence type="predicted"/>
<dbReference type="Proteomes" id="UP001596203">
    <property type="component" value="Unassembled WGS sequence"/>
</dbReference>
<name>A0ABW1K8N6_9ACTN</name>
<comment type="caution">
    <text evidence="1">The sequence shown here is derived from an EMBL/GenBank/DDBJ whole genome shotgun (WGS) entry which is preliminary data.</text>
</comment>
<evidence type="ECO:0000313" key="2">
    <source>
        <dbReference type="Proteomes" id="UP001596203"/>
    </source>
</evidence>
<reference evidence="2" key="1">
    <citation type="journal article" date="2019" name="Int. J. Syst. Evol. Microbiol.">
        <title>The Global Catalogue of Microorganisms (GCM) 10K type strain sequencing project: providing services to taxonomists for standard genome sequencing and annotation.</title>
        <authorList>
            <consortium name="The Broad Institute Genomics Platform"/>
            <consortium name="The Broad Institute Genome Sequencing Center for Infectious Disease"/>
            <person name="Wu L."/>
            <person name="Ma J."/>
        </authorList>
    </citation>
    <scope>NUCLEOTIDE SEQUENCE [LARGE SCALE GENOMIC DNA]</scope>
    <source>
        <strain evidence="2">ZS-35-S2</strain>
    </source>
</reference>